<keyword evidence="3" id="KW-1185">Reference proteome</keyword>
<reference evidence="2 3" key="1">
    <citation type="submission" date="2018-02" db="EMBL/GenBank/DDBJ databases">
        <title>Genome sequence of the basidiomycete white-rot fungus Phlebia centrifuga.</title>
        <authorList>
            <person name="Granchi Z."/>
            <person name="Peng M."/>
            <person name="de Vries R.P."/>
            <person name="Hilden K."/>
            <person name="Makela M.R."/>
            <person name="Grigoriev I."/>
            <person name="Riley R."/>
        </authorList>
    </citation>
    <scope>NUCLEOTIDE SEQUENCE [LARGE SCALE GENOMIC DNA]</scope>
    <source>
        <strain evidence="2 3">FBCC195</strain>
    </source>
</reference>
<name>A0A2R6QM32_9APHY</name>
<dbReference type="Proteomes" id="UP000186601">
    <property type="component" value="Unassembled WGS sequence"/>
</dbReference>
<proteinExistence type="predicted"/>
<feature type="region of interest" description="Disordered" evidence="1">
    <location>
        <begin position="1"/>
        <end position="20"/>
    </location>
</feature>
<comment type="caution">
    <text evidence="2">The sequence shown here is derived from an EMBL/GenBank/DDBJ whole genome shotgun (WGS) entry which is preliminary data.</text>
</comment>
<sequence length="72" mass="7712">MRDDESEETDRVGEDIGGGEEKVFILPEGLGLWGWITERDIKDKGKSPGRSARLVAYTSSPAVATQGACGES</sequence>
<evidence type="ECO:0000313" key="2">
    <source>
        <dbReference type="EMBL" id="PSS10981.1"/>
    </source>
</evidence>
<evidence type="ECO:0000313" key="3">
    <source>
        <dbReference type="Proteomes" id="UP000186601"/>
    </source>
</evidence>
<dbReference type="AlphaFoldDB" id="A0A2R6QM32"/>
<dbReference type="EMBL" id="MLYV02000325">
    <property type="protein sequence ID" value="PSS10981.1"/>
    <property type="molecule type" value="Genomic_DNA"/>
</dbReference>
<gene>
    <name evidence="2" type="ORF">PHLCEN_2v3366</name>
</gene>
<protein>
    <submittedName>
        <fullName evidence="2">Uncharacterized protein</fullName>
    </submittedName>
</protein>
<organism evidence="2 3">
    <name type="scientific">Hermanssonia centrifuga</name>
    <dbReference type="NCBI Taxonomy" id="98765"/>
    <lineage>
        <taxon>Eukaryota</taxon>
        <taxon>Fungi</taxon>
        <taxon>Dikarya</taxon>
        <taxon>Basidiomycota</taxon>
        <taxon>Agaricomycotina</taxon>
        <taxon>Agaricomycetes</taxon>
        <taxon>Polyporales</taxon>
        <taxon>Meruliaceae</taxon>
        <taxon>Hermanssonia</taxon>
    </lineage>
</organism>
<evidence type="ECO:0000256" key="1">
    <source>
        <dbReference type="SAM" id="MobiDB-lite"/>
    </source>
</evidence>
<accession>A0A2R6QM32</accession>